<organism evidence="2 3">
    <name type="scientific">Exidia glandulosa HHB12029</name>
    <dbReference type="NCBI Taxonomy" id="1314781"/>
    <lineage>
        <taxon>Eukaryota</taxon>
        <taxon>Fungi</taxon>
        <taxon>Dikarya</taxon>
        <taxon>Basidiomycota</taxon>
        <taxon>Agaricomycotina</taxon>
        <taxon>Agaricomycetes</taxon>
        <taxon>Auriculariales</taxon>
        <taxon>Exidiaceae</taxon>
        <taxon>Exidia</taxon>
    </lineage>
</organism>
<dbReference type="Proteomes" id="UP000077266">
    <property type="component" value="Unassembled WGS sequence"/>
</dbReference>
<feature type="region of interest" description="Disordered" evidence="1">
    <location>
        <begin position="9"/>
        <end position="28"/>
    </location>
</feature>
<dbReference type="OrthoDB" id="411632at2759"/>
<dbReference type="InParanoid" id="A0A165JQD5"/>
<gene>
    <name evidence="2" type="ORF">EXIGLDRAFT_766451</name>
</gene>
<dbReference type="AlphaFoldDB" id="A0A165JQD5"/>
<protein>
    <submittedName>
        <fullName evidence="2">Uncharacterized protein</fullName>
    </submittedName>
</protein>
<keyword evidence="3" id="KW-1185">Reference proteome</keyword>
<dbReference type="EMBL" id="KV425961">
    <property type="protein sequence ID" value="KZV95185.1"/>
    <property type="molecule type" value="Genomic_DNA"/>
</dbReference>
<sequence length="417" mass="47650">MPLTFLLRAPSPPPYDRRHKGYGTSSPRPRDIVSTVAGRVLRRSPAALLMLLVPCALLIYVFTHPVRSLSLARTSISQKIMAMHAPSLAPSTATPSRILLVSAYFPLNKSKHSQFEYHKWLLNFVGQVKTDMYVFVPPEMEEVIQDMREDLPIYINTTYSSISDLPPLSPLQDSFNAQHYIDPEAAKRSAELYMIWAAKPYFVREAIQNVKLAGYGVDYQENGGNYDYVFWIDAGSMREPHAFVDWPNFDKVEQIWNNGSRLTGTPAEDLILIPLEHPIPKRFAAWEERDGPIDAGDKTSSSEGSLFGGKPKALEWWLDAYFSYMRYYLSEGHFIGNDQSIMNALFMLYPERFITVWNRDPRAPSSPGLSHYGGLGYCGDPWYYYISWMGKDVERKRMNAIRRSNPGGDRRSSPHLW</sequence>
<evidence type="ECO:0000256" key="1">
    <source>
        <dbReference type="SAM" id="MobiDB-lite"/>
    </source>
</evidence>
<reference evidence="2 3" key="1">
    <citation type="journal article" date="2016" name="Mol. Biol. Evol.">
        <title>Comparative Genomics of Early-Diverging Mushroom-Forming Fungi Provides Insights into the Origins of Lignocellulose Decay Capabilities.</title>
        <authorList>
            <person name="Nagy L.G."/>
            <person name="Riley R."/>
            <person name="Tritt A."/>
            <person name="Adam C."/>
            <person name="Daum C."/>
            <person name="Floudas D."/>
            <person name="Sun H."/>
            <person name="Yadav J.S."/>
            <person name="Pangilinan J."/>
            <person name="Larsson K.H."/>
            <person name="Matsuura K."/>
            <person name="Barry K."/>
            <person name="Labutti K."/>
            <person name="Kuo R."/>
            <person name="Ohm R.A."/>
            <person name="Bhattacharya S.S."/>
            <person name="Shirouzu T."/>
            <person name="Yoshinaga Y."/>
            <person name="Martin F.M."/>
            <person name="Grigoriev I.V."/>
            <person name="Hibbett D.S."/>
        </authorList>
    </citation>
    <scope>NUCLEOTIDE SEQUENCE [LARGE SCALE GENOMIC DNA]</scope>
    <source>
        <strain evidence="2 3">HHB12029</strain>
    </source>
</reference>
<dbReference type="STRING" id="1314781.A0A165JQD5"/>
<accession>A0A165JQD5</accession>
<proteinExistence type="predicted"/>
<evidence type="ECO:0000313" key="2">
    <source>
        <dbReference type="EMBL" id="KZV95185.1"/>
    </source>
</evidence>
<name>A0A165JQD5_EXIGL</name>
<evidence type="ECO:0000313" key="3">
    <source>
        <dbReference type="Proteomes" id="UP000077266"/>
    </source>
</evidence>